<dbReference type="Proteomes" id="UP000036045">
    <property type="component" value="Unassembled WGS sequence"/>
</dbReference>
<accession>A0A0J1L9S6</accession>
<comment type="similarity">
    <text evidence="1">Belongs to the GerPA/GerPF family.</text>
</comment>
<evidence type="ECO:0000313" key="5">
    <source>
        <dbReference type="Proteomes" id="UP000216961"/>
    </source>
</evidence>
<organism evidence="2 4">
    <name type="scientific">Niallia circulans</name>
    <name type="common">Bacillus circulans</name>
    <dbReference type="NCBI Taxonomy" id="1397"/>
    <lineage>
        <taxon>Bacteria</taxon>
        <taxon>Bacillati</taxon>
        <taxon>Bacillota</taxon>
        <taxon>Bacilli</taxon>
        <taxon>Bacillales</taxon>
        <taxon>Bacillaceae</taxon>
        <taxon>Niallia</taxon>
    </lineage>
</organism>
<proteinExistence type="inferred from homology"/>
<dbReference type="PANTHER" id="PTHR37808:SF1">
    <property type="entry name" value="SPORE GERMINATION PROTEIN-LIKE PROTEIN YDZR"/>
    <property type="match status" value="1"/>
</dbReference>
<evidence type="ECO:0000313" key="3">
    <source>
        <dbReference type="EMBL" id="PAD83393.1"/>
    </source>
</evidence>
<comment type="caution">
    <text evidence="2">The sequence shown here is derived from an EMBL/GenBank/DDBJ whole genome shotgun (WGS) entry which is preliminary data.</text>
</comment>
<keyword evidence="4" id="KW-1185">Reference proteome</keyword>
<dbReference type="EMBL" id="LDPH01000014">
    <property type="protein sequence ID" value="KLV25670.1"/>
    <property type="molecule type" value="Genomic_DNA"/>
</dbReference>
<gene>
    <name evidence="2" type="ORF">ABW02_14945</name>
    <name evidence="3" type="ORF">CHH57_09865</name>
</gene>
<protein>
    <submittedName>
        <fullName evidence="3">Spore germination protein</fullName>
    </submittedName>
    <submittedName>
        <fullName evidence="2">Spore gernimation protein GerPF</fullName>
    </submittedName>
</protein>
<name>A0A0J1L9S6_NIACI</name>
<reference evidence="2 4" key="1">
    <citation type="submission" date="2015-05" db="EMBL/GenBank/DDBJ databases">
        <title>Whole genome sequence and identification of bacterial endophytes from Costus igneus.</title>
        <authorList>
            <person name="Lee Y.P."/>
            <person name="Gan H.M."/>
            <person name="Eng W."/>
            <person name="Wheatley M.S."/>
            <person name="Caraballo A."/>
            <person name="Polter S."/>
            <person name="Savka M.A."/>
            <person name="Hudson A.O."/>
        </authorList>
    </citation>
    <scope>NUCLEOTIDE SEQUENCE [LARGE SCALE GENOMIC DNA]</scope>
    <source>
        <strain evidence="2 4">RIT379</strain>
    </source>
</reference>
<dbReference type="RefSeq" id="WP_047943094.1">
    <property type="nucleotide sequence ID" value="NZ_CP026031.1"/>
</dbReference>
<dbReference type="GeneID" id="56348469"/>
<evidence type="ECO:0000313" key="4">
    <source>
        <dbReference type="Proteomes" id="UP000036045"/>
    </source>
</evidence>
<evidence type="ECO:0000256" key="1">
    <source>
        <dbReference type="ARBA" id="ARBA00008103"/>
    </source>
</evidence>
<dbReference type="AlphaFoldDB" id="A0A0J1L9S6"/>
<dbReference type="Proteomes" id="UP000216961">
    <property type="component" value="Unassembled WGS sequence"/>
</dbReference>
<dbReference type="EMBL" id="NPBQ01000061">
    <property type="protein sequence ID" value="PAD83393.1"/>
    <property type="molecule type" value="Genomic_DNA"/>
</dbReference>
<dbReference type="KEGG" id="bcir:C2I06_00240"/>
<dbReference type="PANTHER" id="PTHR37808">
    <property type="entry name" value="SPORE GERMINATION PROTEIN-LIKE PROTEIN YDZR-RELATED"/>
    <property type="match status" value="1"/>
</dbReference>
<dbReference type="PATRIC" id="fig|1397.4.peg.1163"/>
<dbReference type="InterPro" id="IPR019618">
    <property type="entry name" value="Spore_germination_GerPA"/>
</dbReference>
<dbReference type="Pfam" id="PF10676">
    <property type="entry name" value="gerPA"/>
    <property type="match status" value="1"/>
</dbReference>
<evidence type="ECO:0000313" key="2">
    <source>
        <dbReference type="EMBL" id="KLV25670.1"/>
    </source>
</evidence>
<sequence>MPAIVGPVQIVNVGEGIVQFGDSLFISPKGNSKATLGSGTSNTGAFIITNNGLNASNYIDTSLLDQPVVANN</sequence>
<reference evidence="3 5" key="2">
    <citation type="submission" date="2017-07" db="EMBL/GenBank/DDBJ databases">
        <title>Isolation and whole genome analysis of endospore-forming bacteria from heroin.</title>
        <authorList>
            <person name="Kalinowski J."/>
            <person name="Ahrens B."/>
            <person name="Al-Dilaimi A."/>
            <person name="Winkler A."/>
            <person name="Wibberg D."/>
            <person name="Schleenbecker U."/>
            <person name="Ruckert C."/>
            <person name="Wolfel R."/>
            <person name="Grass G."/>
        </authorList>
    </citation>
    <scope>NUCLEOTIDE SEQUENCE [LARGE SCALE GENOMIC DNA]</scope>
    <source>
        <strain evidence="3 5">7521-2</strain>
    </source>
</reference>
<dbReference type="OrthoDB" id="2382149at2"/>